<dbReference type="VEuPathDB" id="FungiDB:ASPGLDRAFT_56809"/>
<dbReference type="GeneID" id="34464475"/>
<organism evidence="1 2">
    <name type="scientific">Aspergillus glaucus CBS 516.65</name>
    <dbReference type="NCBI Taxonomy" id="1160497"/>
    <lineage>
        <taxon>Eukaryota</taxon>
        <taxon>Fungi</taxon>
        <taxon>Dikarya</taxon>
        <taxon>Ascomycota</taxon>
        <taxon>Pezizomycotina</taxon>
        <taxon>Eurotiomycetes</taxon>
        <taxon>Eurotiomycetidae</taxon>
        <taxon>Eurotiales</taxon>
        <taxon>Aspergillaceae</taxon>
        <taxon>Aspergillus</taxon>
        <taxon>Aspergillus subgen. Aspergillus</taxon>
    </lineage>
</organism>
<dbReference type="RefSeq" id="XP_022402088.1">
    <property type="nucleotide sequence ID" value="XM_022548214.1"/>
</dbReference>
<reference evidence="2" key="1">
    <citation type="journal article" date="2017" name="Genome Biol.">
        <title>Comparative genomics reveals high biological diversity and specific adaptations in the industrially and medically important fungal genus Aspergillus.</title>
        <authorList>
            <person name="de Vries R.P."/>
            <person name="Riley R."/>
            <person name="Wiebenga A."/>
            <person name="Aguilar-Osorio G."/>
            <person name="Amillis S."/>
            <person name="Uchima C.A."/>
            <person name="Anderluh G."/>
            <person name="Asadollahi M."/>
            <person name="Askin M."/>
            <person name="Barry K."/>
            <person name="Battaglia E."/>
            <person name="Bayram O."/>
            <person name="Benocci T."/>
            <person name="Braus-Stromeyer S.A."/>
            <person name="Caldana C."/>
            <person name="Canovas D."/>
            <person name="Cerqueira G.C."/>
            <person name="Chen F."/>
            <person name="Chen W."/>
            <person name="Choi C."/>
            <person name="Clum A."/>
            <person name="Dos Santos R.A."/>
            <person name="Damasio A.R."/>
            <person name="Diallinas G."/>
            <person name="Emri T."/>
            <person name="Fekete E."/>
            <person name="Flipphi M."/>
            <person name="Freyberg S."/>
            <person name="Gallo A."/>
            <person name="Gournas C."/>
            <person name="Habgood R."/>
            <person name="Hainaut M."/>
            <person name="Harispe M.L."/>
            <person name="Henrissat B."/>
            <person name="Hilden K.S."/>
            <person name="Hope R."/>
            <person name="Hossain A."/>
            <person name="Karabika E."/>
            <person name="Karaffa L."/>
            <person name="Karanyi Z."/>
            <person name="Krasevec N."/>
            <person name="Kuo A."/>
            <person name="Kusch H."/>
            <person name="LaButti K."/>
            <person name="Lagendijk E.L."/>
            <person name="Lapidus A."/>
            <person name="Levasseur A."/>
            <person name="Lindquist E."/>
            <person name="Lipzen A."/>
            <person name="Logrieco A.F."/>
            <person name="MacCabe A."/>
            <person name="Maekelae M.R."/>
            <person name="Malavazi I."/>
            <person name="Melin P."/>
            <person name="Meyer V."/>
            <person name="Mielnichuk N."/>
            <person name="Miskei M."/>
            <person name="Molnar A.P."/>
            <person name="Mule G."/>
            <person name="Ngan C.Y."/>
            <person name="Orejas M."/>
            <person name="Orosz E."/>
            <person name="Ouedraogo J.P."/>
            <person name="Overkamp K.M."/>
            <person name="Park H.-S."/>
            <person name="Perrone G."/>
            <person name="Piumi F."/>
            <person name="Punt P.J."/>
            <person name="Ram A.F."/>
            <person name="Ramon A."/>
            <person name="Rauscher S."/>
            <person name="Record E."/>
            <person name="Riano-Pachon D.M."/>
            <person name="Robert V."/>
            <person name="Roehrig J."/>
            <person name="Ruller R."/>
            <person name="Salamov A."/>
            <person name="Salih N.S."/>
            <person name="Samson R.A."/>
            <person name="Sandor E."/>
            <person name="Sanguinetti M."/>
            <person name="Schuetze T."/>
            <person name="Sepcic K."/>
            <person name="Shelest E."/>
            <person name="Sherlock G."/>
            <person name="Sophianopoulou V."/>
            <person name="Squina F.M."/>
            <person name="Sun H."/>
            <person name="Susca A."/>
            <person name="Todd R.B."/>
            <person name="Tsang A."/>
            <person name="Unkles S.E."/>
            <person name="van de Wiele N."/>
            <person name="van Rossen-Uffink D."/>
            <person name="Oliveira J.V."/>
            <person name="Vesth T.C."/>
            <person name="Visser J."/>
            <person name="Yu J.-H."/>
            <person name="Zhou M."/>
            <person name="Andersen M.R."/>
            <person name="Archer D.B."/>
            <person name="Baker S.E."/>
            <person name="Benoit I."/>
            <person name="Brakhage A.A."/>
            <person name="Braus G.H."/>
            <person name="Fischer R."/>
            <person name="Frisvad J.C."/>
            <person name="Goldman G.H."/>
            <person name="Houbraken J."/>
            <person name="Oakley B."/>
            <person name="Pocsi I."/>
            <person name="Scazzocchio C."/>
            <person name="Seiboth B."/>
            <person name="vanKuyk P.A."/>
            <person name="Wortman J."/>
            <person name="Dyer P.S."/>
            <person name="Grigoriev I.V."/>
        </authorList>
    </citation>
    <scope>NUCLEOTIDE SEQUENCE [LARGE SCALE GENOMIC DNA]</scope>
    <source>
        <strain evidence="2">CBS 516.65</strain>
    </source>
</reference>
<evidence type="ECO:0000313" key="2">
    <source>
        <dbReference type="Proteomes" id="UP000184300"/>
    </source>
</evidence>
<keyword evidence="2" id="KW-1185">Reference proteome</keyword>
<dbReference type="EMBL" id="KV878894">
    <property type="protein sequence ID" value="OJJ85390.1"/>
    <property type="molecule type" value="Genomic_DNA"/>
</dbReference>
<proteinExistence type="predicted"/>
<dbReference type="PANTHER" id="PTHR38797">
    <property type="entry name" value="NUCLEAR PORE COMPLEX PROTEIN NUP85-RELATED"/>
    <property type="match status" value="1"/>
</dbReference>
<dbReference type="STRING" id="1160497.A0A1L9VND3"/>
<sequence length="296" mass="34029">MLSLSIPKLEDDDPDLIMERKIYAILKEYLQPDSTTAPETAAKGIDQFLPAKRPDLGVKIEPVGAFLPNLWDLFMDIARQIPSDHESQDRLVKLVDALSQLPSTVEIIWGGEARVWADLPLIGEEMLEFCDSPLYRASLGNDTIPSPEKATAYINLTSYAARLLGTHDMISWFWMPIYELRMGLETQLWREMHPPRLDCYVSLYAEWVLHSGVWVFRKFRGKNSEGDGLKGPLYKGVCYSEERWEYWEKCLADIHENGEGKVNEKTTKLAGMTKERMEDIRKNYVDESDDEEDDSE</sequence>
<dbReference type="PANTHER" id="PTHR38797:SF4">
    <property type="entry name" value="NUCLEAR PORE COMPLEX PROTEIN NUP85"/>
    <property type="match status" value="1"/>
</dbReference>
<dbReference type="InterPro" id="IPR022085">
    <property type="entry name" value="OpdG"/>
</dbReference>
<name>A0A1L9VND3_ASPGL</name>
<protein>
    <submittedName>
        <fullName evidence="1">Uncharacterized protein</fullName>
    </submittedName>
</protein>
<dbReference type="AlphaFoldDB" id="A0A1L9VND3"/>
<accession>A0A1L9VND3</accession>
<evidence type="ECO:0000313" key="1">
    <source>
        <dbReference type="EMBL" id="OJJ85390.1"/>
    </source>
</evidence>
<dbReference type="Proteomes" id="UP000184300">
    <property type="component" value="Unassembled WGS sequence"/>
</dbReference>
<gene>
    <name evidence="1" type="ORF">ASPGLDRAFT_56809</name>
</gene>
<dbReference type="InterPro" id="IPR053204">
    <property type="entry name" value="Oxopyrrolidines_Biosynth-assoc"/>
</dbReference>
<dbReference type="OrthoDB" id="3350591at2759"/>
<dbReference type="Pfam" id="PF12311">
    <property type="entry name" value="DUF3632"/>
    <property type="match status" value="1"/>
</dbReference>